<comment type="caution">
    <text evidence="2">The sequence shown here is derived from an EMBL/GenBank/DDBJ whole genome shotgun (WGS) entry which is preliminary data.</text>
</comment>
<dbReference type="AlphaFoldDB" id="A0AAV4CWG1"/>
<dbReference type="EMBL" id="BLXT01007044">
    <property type="protein sequence ID" value="GFO36247.1"/>
    <property type="molecule type" value="Genomic_DNA"/>
</dbReference>
<accession>A0AAV4CWG1</accession>
<evidence type="ECO:0000313" key="2">
    <source>
        <dbReference type="EMBL" id="GFO36247.1"/>
    </source>
</evidence>
<organism evidence="2 3">
    <name type="scientific">Plakobranchus ocellatus</name>
    <dbReference type="NCBI Taxonomy" id="259542"/>
    <lineage>
        <taxon>Eukaryota</taxon>
        <taxon>Metazoa</taxon>
        <taxon>Spiralia</taxon>
        <taxon>Lophotrochozoa</taxon>
        <taxon>Mollusca</taxon>
        <taxon>Gastropoda</taxon>
        <taxon>Heterobranchia</taxon>
        <taxon>Euthyneura</taxon>
        <taxon>Panpulmonata</taxon>
        <taxon>Sacoglossa</taxon>
        <taxon>Placobranchoidea</taxon>
        <taxon>Plakobranchidae</taxon>
        <taxon>Plakobranchus</taxon>
    </lineage>
</organism>
<gene>
    <name evidence="2" type="ORF">PoB_006275200</name>
</gene>
<feature type="region of interest" description="Disordered" evidence="1">
    <location>
        <begin position="1"/>
        <end position="84"/>
    </location>
</feature>
<feature type="compositionally biased region" description="Basic and acidic residues" evidence="1">
    <location>
        <begin position="1"/>
        <end position="78"/>
    </location>
</feature>
<sequence length="103" mass="11510">MKAMGEERQKDVEEEDVKGGGEEDKEAKPWNSRRKEGDGREKDDNRNTRDSRDGGDNGEKGDNRNWPTRDSRGKKDTGIAEMAGTKGIEEITGLPIITSLFKT</sequence>
<evidence type="ECO:0000256" key="1">
    <source>
        <dbReference type="SAM" id="MobiDB-lite"/>
    </source>
</evidence>
<name>A0AAV4CWG1_9GAST</name>
<protein>
    <submittedName>
        <fullName evidence="2">Uncharacterized protein</fullName>
    </submittedName>
</protein>
<proteinExistence type="predicted"/>
<dbReference type="Proteomes" id="UP000735302">
    <property type="component" value="Unassembled WGS sequence"/>
</dbReference>
<evidence type="ECO:0000313" key="3">
    <source>
        <dbReference type="Proteomes" id="UP000735302"/>
    </source>
</evidence>
<keyword evidence="3" id="KW-1185">Reference proteome</keyword>
<reference evidence="2 3" key="1">
    <citation type="journal article" date="2021" name="Elife">
        <title>Chloroplast acquisition without the gene transfer in kleptoplastic sea slugs, Plakobranchus ocellatus.</title>
        <authorList>
            <person name="Maeda T."/>
            <person name="Takahashi S."/>
            <person name="Yoshida T."/>
            <person name="Shimamura S."/>
            <person name="Takaki Y."/>
            <person name="Nagai Y."/>
            <person name="Toyoda A."/>
            <person name="Suzuki Y."/>
            <person name="Arimoto A."/>
            <person name="Ishii H."/>
            <person name="Satoh N."/>
            <person name="Nishiyama T."/>
            <person name="Hasebe M."/>
            <person name="Maruyama T."/>
            <person name="Minagawa J."/>
            <person name="Obokata J."/>
            <person name="Shigenobu S."/>
        </authorList>
    </citation>
    <scope>NUCLEOTIDE SEQUENCE [LARGE SCALE GENOMIC DNA]</scope>
</reference>